<comment type="subcellular location">
    <subcellularLocation>
        <location evidence="5 6">Cytoplasm</location>
    </subcellularLocation>
</comment>
<dbReference type="InterPro" id="IPR050680">
    <property type="entry name" value="YpeA/RimI_acetyltransf"/>
</dbReference>
<keyword evidence="10" id="KW-1185">Reference proteome</keyword>
<dbReference type="Gene3D" id="3.40.630.30">
    <property type="match status" value="1"/>
</dbReference>
<evidence type="ECO:0000313" key="11">
    <source>
        <dbReference type="Proteomes" id="UP000183794"/>
    </source>
</evidence>
<evidence type="ECO:0000256" key="3">
    <source>
        <dbReference type="ARBA" id="ARBA00022679"/>
    </source>
</evidence>
<dbReference type="CDD" id="cd04301">
    <property type="entry name" value="NAT_SF"/>
    <property type="match status" value="1"/>
</dbReference>
<reference evidence="9 11" key="1">
    <citation type="submission" date="2016-11" db="EMBL/GenBank/DDBJ databases">
        <authorList>
            <person name="Jaros S."/>
            <person name="Januszkiewicz K."/>
            <person name="Wedrychowicz H."/>
        </authorList>
    </citation>
    <scope>NUCLEOTIDE SEQUENCE [LARGE SCALE GENOMIC DNA]</scope>
    <source>
        <strain evidence="9">NVI 5450</strain>
    </source>
</reference>
<evidence type="ECO:0000256" key="1">
    <source>
        <dbReference type="ARBA" id="ARBA00005395"/>
    </source>
</evidence>
<dbReference type="PANTHER" id="PTHR43420">
    <property type="entry name" value="ACETYLTRANSFERASE"/>
    <property type="match status" value="1"/>
</dbReference>
<evidence type="ECO:0000313" key="9">
    <source>
        <dbReference type="EMBL" id="SGY99084.1"/>
    </source>
</evidence>
<dbReference type="Proteomes" id="UP000182660">
    <property type="component" value="Unassembled WGS sequence"/>
</dbReference>
<evidence type="ECO:0000256" key="2">
    <source>
        <dbReference type="ARBA" id="ARBA00022490"/>
    </source>
</evidence>
<evidence type="ECO:0000256" key="5">
    <source>
        <dbReference type="HAMAP-Rule" id="MF_02210"/>
    </source>
</evidence>
<dbReference type="InterPro" id="IPR000182">
    <property type="entry name" value="GNAT_dom"/>
</dbReference>
<keyword evidence="4 5" id="KW-0012">Acyltransferase</keyword>
<dbReference type="InterPro" id="IPR043690">
    <property type="entry name" value="RimI"/>
</dbReference>
<dbReference type="GeneID" id="61295826"/>
<sequence length="146" mass="16650">MPKIIPLTPEHLPLIQKIETASHAFPWSDKVLASNFGARYFNFLLIKDEQILGYYFASQVAGEASLLNIAVAPAHQGKGYGKLLINHLIQQCQQQDLFQLWLEVRESNHAAYQLYLNIGFNEVDRRFGYYPAATGREDAIMMCYIV</sequence>
<dbReference type="RefSeq" id="WP_045111788.1">
    <property type="nucleotide sequence ID" value="NZ_CAWQZC010000063.1"/>
</dbReference>
<comment type="catalytic activity">
    <reaction evidence="5 6">
        <text>N-terminal L-alanyl-[ribosomal protein bS18] + acetyl-CoA = N-terminal N(alpha)-acetyl-L-alanyl-[ribosomal protein bS18] + CoA + H(+)</text>
        <dbReference type="Rhea" id="RHEA:43756"/>
        <dbReference type="Rhea" id="RHEA-COMP:10676"/>
        <dbReference type="Rhea" id="RHEA-COMP:10677"/>
        <dbReference type="ChEBI" id="CHEBI:15378"/>
        <dbReference type="ChEBI" id="CHEBI:57287"/>
        <dbReference type="ChEBI" id="CHEBI:57288"/>
        <dbReference type="ChEBI" id="CHEBI:64718"/>
        <dbReference type="ChEBI" id="CHEBI:83683"/>
        <dbReference type="EC" id="2.3.1.266"/>
    </reaction>
</comment>
<dbReference type="EMBL" id="FPLD01000059">
    <property type="protein sequence ID" value="SGY99084.1"/>
    <property type="molecule type" value="Genomic_DNA"/>
</dbReference>
<dbReference type="SUPFAM" id="SSF55729">
    <property type="entry name" value="Acyl-CoA N-acyltransferases (Nat)"/>
    <property type="match status" value="1"/>
</dbReference>
<feature type="domain" description="N-acetyltransferase" evidence="7">
    <location>
        <begin position="2"/>
        <end position="146"/>
    </location>
</feature>
<dbReference type="InterPro" id="IPR006464">
    <property type="entry name" value="AcTrfase_RimI/Ard1"/>
</dbReference>
<dbReference type="EMBL" id="FPLJ01000049">
    <property type="protein sequence ID" value="SGY90441.1"/>
    <property type="molecule type" value="Genomic_DNA"/>
</dbReference>
<evidence type="ECO:0000259" key="7">
    <source>
        <dbReference type="PROSITE" id="PS51186"/>
    </source>
</evidence>
<proteinExistence type="inferred from homology"/>
<reference evidence="8 10" key="2">
    <citation type="submission" date="2016-11" db="EMBL/GenBank/DDBJ databases">
        <authorList>
            <person name="Klemetsen T."/>
        </authorList>
    </citation>
    <scope>NUCLEOTIDE SEQUENCE [LARGE SCALE GENOMIC DNA]</scope>
    <source>
        <strain evidence="8">MT 2528</strain>
    </source>
</reference>
<dbReference type="AlphaFoldDB" id="A0A1L0B299"/>
<dbReference type="NCBIfam" id="TIGR01575">
    <property type="entry name" value="rimI"/>
    <property type="match status" value="1"/>
</dbReference>
<organism evidence="9 11">
    <name type="scientific">Moritella viscosa</name>
    <dbReference type="NCBI Taxonomy" id="80854"/>
    <lineage>
        <taxon>Bacteria</taxon>
        <taxon>Pseudomonadati</taxon>
        <taxon>Pseudomonadota</taxon>
        <taxon>Gammaproteobacteria</taxon>
        <taxon>Alteromonadales</taxon>
        <taxon>Moritellaceae</taxon>
        <taxon>Moritella</taxon>
    </lineage>
</organism>
<dbReference type="NCBIfam" id="NF007025">
    <property type="entry name" value="PRK09491.1"/>
    <property type="match status" value="1"/>
</dbReference>
<feature type="binding site" evidence="5">
    <location>
        <position position="108"/>
    </location>
    <ligand>
        <name>acetyl-CoA</name>
        <dbReference type="ChEBI" id="CHEBI:57288"/>
    </ligand>
</feature>
<dbReference type="GO" id="GO:0008999">
    <property type="term" value="F:protein-N-terminal-alanine acetyltransferase activity"/>
    <property type="evidence" value="ECO:0007669"/>
    <property type="project" value="UniProtKB-UniRule"/>
</dbReference>
<dbReference type="PANTHER" id="PTHR43420:SF51">
    <property type="entry name" value="PEPTIDYL-LYSINE N-ACETYLTRANSFERASE YIAC"/>
    <property type="match status" value="1"/>
</dbReference>
<dbReference type="InterPro" id="IPR016181">
    <property type="entry name" value="Acyl_CoA_acyltransferase"/>
</dbReference>
<dbReference type="PROSITE" id="PS51186">
    <property type="entry name" value="GNAT"/>
    <property type="match status" value="1"/>
</dbReference>
<keyword evidence="3 5" id="KW-0808">Transferase</keyword>
<dbReference type="Pfam" id="PF00583">
    <property type="entry name" value="Acetyltransf_1"/>
    <property type="match status" value="1"/>
</dbReference>
<dbReference type="OrthoDB" id="9796919at2"/>
<gene>
    <name evidence="5" type="primary">rimI</name>
    <name evidence="8" type="ORF">MT2528_1927</name>
    <name evidence="9" type="ORF">NVI5450_2148</name>
</gene>
<dbReference type="EC" id="2.3.1.266" evidence="5 6"/>
<name>A0A1L0B299_9GAMM</name>
<evidence type="ECO:0000256" key="4">
    <source>
        <dbReference type="ARBA" id="ARBA00023315"/>
    </source>
</evidence>
<feature type="active site" description="Proton donor" evidence="5">
    <location>
        <position position="115"/>
    </location>
</feature>
<dbReference type="HAMAP" id="MF_02210">
    <property type="entry name" value="RimI"/>
    <property type="match status" value="1"/>
</dbReference>
<protein>
    <recommendedName>
        <fullName evidence="5 6">[Ribosomal protein bS18]-alanine N-acetyltransferase</fullName>
        <ecNumber evidence="5 6">2.3.1.266</ecNumber>
    </recommendedName>
</protein>
<accession>A0A1L0B299</accession>
<feature type="binding site" evidence="5">
    <location>
        <begin position="69"/>
        <end position="71"/>
    </location>
    <ligand>
        <name>acetyl-CoA</name>
        <dbReference type="ChEBI" id="CHEBI:57288"/>
    </ligand>
</feature>
<keyword evidence="2 5" id="KW-0963">Cytoplasm</keyword>
<evidence type="ECO:0000313" key="10">
    <source>
        <dbReference type="Proteomes" id="UP000182660"/>
    </source>
</evidence>
<dbReference type="Proteomes" id="UP000183794">
    <property type="component" value="Unassembled WGS sequence"/>
</dbReference>
<comment type="caution">
    <text evidence="5">Lacks conserved residue(s) required for the propagation of feature annotation.</text>
</comment>
<comment type="function">
    <text evidence="5 6">Acetylates the N-terminal alanine of ribosomal protein bS18.</text>
</comment>
<evidence type="ECO:0000313" key="8">
    <source>
        <dbReference type="EMBL" id="SGY90441.1"/>
    </source>
</evidence>
<comment type="similarity">
    <text evidence="1 5 6">Belongs to the acetyltransferase family. RimI subfamily.</text>
</comment>
<feature type="active site" description="Proton acceptor" evidence="5">
    <location>
        <position position="103"/>
    </location>
</feature>
<evidence type="ECO:0000256" key="6">
    <source>
        <dbReference type="RuleBase" id="RU363094"/>
    </source>
</evidence>
<dbReference type="GO" id="GO:0005737">
    <property type="term" value="C:cytoplasm"/>
    <property type="evidence" value="ECO:0007669"/>
    <property type="project" value="UniProtKB-SubCell"/>
</dbReference>